<name>A0ACC0XYZ5_9ROSI</name>
<sequence length="253" mass="27934">MFPIQSYPGFETWSNQNSRFVQVPNWVTLTHCEDSVMSSASKVEKKQAEACKSHKEAERRRRQRINAHLSTLRTLLPNTIKTDKASLLAEVVHHVKELRRQAADVARQDGNSCSSSSSGSSEKEAWPFPGESDELSLDFCHNEGRVVKASICCEDRPGLNQDLTQAIGSVGARPVRAEMMTVGGRTKSVVMVEWIDGGGDKEMGLLRRALKDVVENRASSSYGMGQTFEGNKRARIGGLLNQNDDDQLLITGV</sequence>
<proteinExistence type="predicted"/>
<evidence type="ECO:0000313" key="1">
    <source>
        <dbReference type="EMBL" id="KAJ0026094.1"/>
    </source>
</evidence>
<comment type="caution">
    <text evidence="1">The sequence shown here is derived from an EMBL/GenBank/DDBJ whole genome shotgun (WGS) entry which is preliminary data.</text>
</comment>
<dbReference type="Proteomes" id="UP001163603">
    <property type="component" value="Chromosome 10"/>
</dbReference>
<dbReference type="EMBL" id="CM047745">
    <property type="protein sequence ID" value="KAJ0026094.1"/>
    <property type="molecule type" value="Genomic_DNA"/>
</dbReference>
<organism evidence="1 2">
    <name type="scientific">Pistacia integerrima</name>
    <dbReference type="NCBI Taxonomy" id="434235"/>
    <lineage>
        <taxon>Eukaryota</taxon>
        <taxon>Viridiplantae</taxon>
        <taxon>Streptophyta</taxon>
        <taxon>Embryophyta</taxon>
        <taxon>Tracheophyta</taxon>
        <taxon>Spermatophyta</taxon>
        <taxon>Magnoliopsida</taxon>
        <taxon>eudicotyledons</taxon>
        <taxon>Gunneridae</taxon>
        <taxon>Pentapetalae</taxon>
        <taxon>rosids</taxon>
        <taxon>malvids</taxon>
        <taxon>Sapindales</taxon>
        <taxon>Anacardiaceae</taxon>
        <taxon>Pistacia</taxon>
    </lineage>
</organism>
<gene>
    <name evidence="1" type="ORF">Pint_08463</name>
</gene>
<reference evidence="2" key="1">
    <citation type="journal article" date="2023" name="G3 (Bethesda)">
        <title>Genome assembly and association tests identify interacting loci associated with vigor, precocity, and sex in interspecific pistachio rootstocks.</title>
        <authorList>
            <person name="Palmer W."/>
            <person name="Jacygrad E."/>
            <person name="Sagayaradj S."/>
            <person name="Cavanaugh K."/>
            <person name="Han R."/>
            <person name="Bertier L."/>
            <person name="Beede B."/>
            <person name="Kafkas S."/>
            <person name="Golino D."/>
            <person name="Preece J."/>
            <person name="Michelmore R."/>
        </authorList>
    </citation>
    <scope>NUCLEOTIDE SEQUENCE [LARGE SCALE GENOMIC DNA]</scope>
</reference>
<keyword evidence="2" id="KW-1185">Reference proteome</keyword>
<protein>
    <submittedName>
        <fullName evidence="1">Uncharacterized protein</fullName>
    </submittedName>
</protein>
<evidence type="ECO:0000313" key="2">
    <source>
        <dbReference type="Proteomes" id="UP001163603"/>
    </source>
</evidence>
<accession>A0ACC0XYZ5</accession>